<dbReference type="Proteomes" id="UP000241769">
    <property type="component" value="Unassembled WGS sequence"/>
</dbReference>
<protein>
    <recommendedName>
        <fullName evidence="15">Calcium uniporter protein</fullName>
    </recommendedName>
</protein>
<evidence type="ECO:0000256" key="8">
    <source>
        <dbReference type="ARBA" id="ARBA00022837"/>
    </source>
</evidence>
<evidence type="ECO:0000256" key="2">
    <source>
        <dbReference type="ARBA" id="ARBA00005653"/>
    </source>
</evidence>
<keyword evidence="4 15" id="KW-0109">Calcium transport</keyword>
<dbReference type="InParanoid" id="A0A2P6N9F1"/>
<proteinExistence type="inferred from homology"/>
<evidence type="ECO:0000313" key="18">
    <source>
        <dbReference type="Proteomes" id="UP000241769"/>
    </source>
</evidence>
<keyword evidence="3 15" id="KW-0813">Transport</keyword>
<dbReference type="PANTHER" id="PTHR13462:SF10">
    <property type="entry name" value="CALCIUM UNIPORTER PROTEIN, MITOCHONDRIAL"/>
    <property type="match status" value="1"/>
</dbReference>
<comment type="similarity">
    <text evidence="2 15">Belongs to the MCU (TC 1.A.77) family.</text>
</comment>
<evidence type="ECO:0000256" key="10">
    <source>
        <dbReference type="ARBA" id="ARBA00023065"/>
    </source>
</evidence>
<dbReference type="InterPro" id="IPR039055">
    <property type="entry name" value="MCU_fam"/>
</dbReference>
<dbReference type="InterPro" id="IPR006769">
    <property type="entry name" value="MCU_C"/>
</dbReference>
<keyword evidence="9 15" id="KW-1133">Transmembrane helix</keyword>
<feature type="domain" description="Calcium uniporter protein C-terminal" evidence="16">
    <location>
        <begin position="90"/>
        <end position="292"/>
    </location>
</feature>
<dbReference type="EMBL" id="MDYQ01000144">
    <property type="protein sequence ID" value="PRP80571.1"/>
    <property type="molecule type" value="Genomic_DNA"/>
</dbReference>
<comment type="function">
    <text evidence="15">Mitochondrial inner membrane calcium uniporter that mediates calcium uptake into mitochondria. Mitochondrial calcium homeostasis plays key roles in cellular physiology and regulates cell bioenergetics, cytoplasmic calcium signals and activation of cell death pathways.</text>
</comment>
<evidence type="ECO:0000256" key="4">
    <source>
        <dbReference type="ARBA" id="ARBA00022568"/>
    </source>
</evidence>
<evidence type="ECO:0000256" key="7">
    <source>
        <dbReference type="ARBA" id="ARBA00022792"/>
    </source>
</evidence>
<dbReference type="OrthoDB" id="278338at2759"/>
<evidence type="ECO:0000256" key="14">
    <source>
        <dbReference type="ARBA" id="ARBA00036634"/>
    </source>
</evidence>
<evidence type="ECO:0000256" key="5">
    <source>
        <dbReference type="ARBA" id="ARBA00022673"/>
    </source>
</evidence>
<name>A0A2P6N9F1_9EUKA</name>
<comment type="subcellular location">
    <subcellularLocation>
        <location evidence="1 15">Mitochondrion inner membrane</location>
        <topology evidence="1 15">Multi-pass membrane protein</topology>
    </subcellularLocation>
</comment>
<evidence type="ECO:0000256" key="3">
    <source>
        <dbReference type="ARBA" id="ARBA00022448"/>
    </source>
</evidence>
<keyword evidence="5 15" id="KW-0107">Calcium channel</keyword>
<evidence type="ECO:0000256" key="6">
    <source>
        <dbReference type="ARBA" id="ARBA00022692"/>
    </source>
</evidence>
<keyword evidence="8 15" id="KW-0106">Calcium</keyword>
<dbReference type="STRING" id="1890364.A0A2P6N9F1"/>
<evidence type="ECO:0000256" key="15">
    <source>
        <dbReference type="RuleBase" id="RU367035"/>
    </source>
</evidence>
<evidence type="ECO:0000256" key="13">
    <source>
        <dbReference type="ARBA" id="ARBA00023303"/>
    </source>
</evidence>
<evidence type="ECO:0000256" key="9">
    <source>
        <dbReference type="ARBA" id="ARBA00022989"/>
    </source>
</evidence>
<evidence type="ECO:0000259" key="16">
    <source>
        <dbReference type="Pfam" id="PF04678"/>
    </source>
</evidence>
<dbReference type="GO" id="GO:0036444">
    <property type="term" value="P:calcium import into the mitochondrion"/>
    <property type="evidence" value="ECO:0007669"/>
    <property type="project" value="TreeGrafter"/>
</dbReference>
<gene>
    <name evidence="17" type="ORF">PROFUN_12333</name>
</gene>
<dbReference type="GO" id="GO:0005262">
    <property type="term" value="F:calcium channel activity"/>
    <property type="evidence" value="ECO:0007669"/>
    <property type="project" value="UniProtKB-UniRule"/>
</dbReference>
<feature type="transmembrane region" description="Helical" evidence="15">
    <location>
        <begin position="201"/>
        <end position="221"/>
    </location>
</feature>
<comment type="caution">
    <text evidence="17">The sequence shown here is derived from an EMBL/GenBank/DDBJ whole genome shotgun (WGS) entry which is preliminary data.</text>
</comment>
<dbReference type="GO" id="GO:1990246">
    <property type="term" value="C:uniplex complex"/>
    <property type="evidence" value="ECO:0007669"/>
    <property type="project" value="TreeGrafter"/>
</dbReference>
<dbReference type="Pfam" id="PF04678">
    <property type="entry name" value="MCU"/>
    <property type="match status" value="1"/>
</dbReference>
<sequence length="331" mass="37347">MFRKSIPAIRSFRIIPIKVGLQTNNTFSLRYPIRTYSAETEKIPVRASGDRASRVYKLTVPLGEGPVLFSPKGNETLRELISDIKSEGAGVNAVTFYESDGSRLSASSRIDEAFNGNELKLVIDGKNYMLSSPSTTSGENGTAANQQHADADAFYQSVLAAGTPGTPIPAQMIPSSPQEISKLEREIFPLMREKLDLDRRAYRFADLVLFGGLGAFAAQYFFLARLTWWEFNWDIMEPVTYFIGSGTALLAMFYFTLAKQEYSFENVRDGIARKRMAVTYWKSRKMDVERYFDLEYELKARDPEALLRLESYITGHTPIPSELRTSLEKAK</sequence>
<evidence type="ECO:0000256" key="1">
    <source>
        <dbReference type="ARBA" id="ARBA00004448"/>
    </source>
</evidence>
<keyword evidence="6 15" id="KW-0812">Transmembrane</keyword>
<keyword evidence="11 15" id="KW-0496">Mitochondrion</keyword>
<dbReference type="GO" id="GO:0051560">
    <property type="term" value="P:mitochondrial calcium ion homeostasis"/>
    <property type="evidence" value="ECO:0007669"/>
    <property type="project" value="UniProtKB-UniRule"/>
</dbReference>
<keyword evidence="10 15" id="KW-0406">Ion transport</keyword>
<keyword evidence="13 15" id="KW-0407">Ion channel</keyword>
<keyword evidence="7 15" id="KW-0999">Mitochondrion inner membrane</keyword>
<dbReference type="GO" id="GO:0015292">
    <property type="term" value="F:uniporter activity"/>
    <property type="evidence" value="ECO:0007669"/>
    <property type="project" value="UniProtKB-UniRule"/>
</dbReference>
<dbReference type="PANTHER" id="PTHR13462">
    <property type="entry name" value="CALCIUM UNIPORTER PROTEIN, MITOCHONDRIAL"/>
    <property type="match status" value="1"/>
</dbReference>
<reference evidence="17 18" key="1">
    <citation type="journal article" date="2018" name="Genome Biol. Evol.">
        <title>Multiple Roots of Fruiting Body Formation in Amoebozoa.</title>
        <authorList>
            <person name="Hillmann F."/>
            <person name="Forbes G."/>
            <person name="Novohradska S."/>
            <person name="Ferling I."/>
            <person name="Riege K."/>
            <person name="Groth M."/>
            <person name="Westermann M."/>
            <person name="Marz M."/>
            <person name="Spaller T."/>
            <person name="Winckler T."/>
            <person name="Schaap P."/>
            <person name="Glockner G."/>
        </authorList>
    </citation>
    <scope>NUCLEOTIDE SEQUENCE [LARGE SCALE GENOMIC DNA]</scope>
    <source>
        <strain evidence="17 18">Jena</strain>
    </source>
</reference>
<comment type="catalytic activity">
    <reaction evidence="14">
        <text>Ca(2+)(in) = Ca(2+)(out)</text>
        <dbReference type="Rhea" id="RHEA:29671"/>
        <dbReference type="ChEBI" id="CHEBI:29108"/>
    </reaction>
</comment>
<accession>A0A2P6N9F1</accession>
<keyword evidence="12 15" id="KW-0472">Membrane</keyword>
<comment type="domain">
    <text evidence="15">The selectivity filter, in which calcium ions are arranged in single file, is composed of two acidic rings separated by one helical turn along the central axis of the channel pore.</text>
</comment>
<feature type="transmembrane region" description="Helical" evidence="15">
    <location>
        <begin position="241"/>
        <end position="258"/>
    </location>
</feature>
<keyword evidence="18" id="KW-1185">Reference proteome</keyword>
<evidence type="ECO:0000256" key="12">
    <source>
        <dbReference type="ARBA" id="ARBA00023136"/>
    </source>
</evidence>
<dbReference type="AlphaFoldDB" id="A0A2P6N9F1"/>
<organism evidence="17 18">
    <name type="scientific">Planoprotostelium fungivorum</name>
    <dbReference type="NCBI Taxonomy" id="1890364"/>
    <lineage>
        <taxon>Eukaryota</taxon>
        <taxon>Amoebozoa</taxon>
        <taxon>Evosea</taxon>
        <taxon>Variosea</taxon>
        <taxon>Cavosteliida</taxon>
        <taxon>Cavosteliaceae</taxon>
        <taxon>Planoprotostelium</taxon>
    </lineage>
</organism>
<evidence type="ECO:0000256" key="11">
    <source>
        <dbReference type="ARBA" id="ARBA00023128"/>
    </source>
</evidence>
<evidence type="ECO:0000313" key="17">
    <source>
        <dbReference type="EMBL" id="PRP80571.1"/>
    </source>
</evidence>